<protein>
    <submittedName>
        <fullName evidence="1">Uncharacterized protein</fullName>
    </submittedName>
</protein>
<evidence type="ECO:0000313" key="2">
    <source>
        <dbReference type="Proteomes" id="UP000004508"/>
    </source>
</evidence>
<comment type="caution">
    <text evidence="1">The sequence shown here is derived from an EMBL/GenBank/DDBJ whole genome shotgun (WGS) entry which is preliminary data.</text>
</comment>
<name>D6TWW2_KTERA</name>
<keyword evidence="2" id="KW-1185">Reference proteome</keyword>
<sequence>MSKTNKTEVTRLLEEYQRNPPLGHLICTYYVRTENAFKIGHQEMHDRKTKPTLEQIRTLFPFDVPDLARTAGVETSIVYQALLQRPIHCQDAEKILRALSNHTKLTLTLENIDMVLWDEYLTLWLLRASASTQQQEGWERESTYTYHFVYARDELEAQFRAQTWLAQRPHLPNHTFTPCPNGFQIGPVRIPGICPDELMCTETLPYPF</sequence>
<proteinExistence type="predicted"/>
<organism evidence="1 2">
    <name type="scientific">Ktedonobacter racemifer DSM 44963</name>
    <dbReference type="NCBI Taxonomy" id="485913"/>
    <lineage>
        <taxon>Bacteria</taxon>
        <taxon>Bacillati</taxon>
        <taxon>Chloroflexota</taxon>
        <taxon>Ktedonobacteria</taxon>
        <taxon>Ktedonobacterales</taxon>
        <taxon>Ktedonobacteraceae</taxon>
        <taxon>Ktedonobacter</taxon>
    </lineage>
</organism>
<dbReference type="EMBL" id="ADVG01000003">
    <property type="protein sequence ID" value="EFH84695.1"/>
    <property type="molecule type" value="Genomic_DNA"/>
</dbReference>
<dbReference type="AlphaFoldDB" id="D6TWW2"/>
<evidence type="ECO:0000313" key="1">
    <source>
        <dbReference type="EMBL" id="EFH84695.1"/>
    </source>
</evidence>
<reference evidence="1 2" key="1">
    <citation type="journal article" date="2011" name="Stand. Genomic Sci.">
        <title>Non-contiguous finished genome sequence and contextual data of the filamentous soil bacterium Ktedonobacter racemifer type strain (SOSP1-21).</title>
        <authorList>
            <person name="Chang Y.J."/>
            <person name="Land M."/>
            <person name="Hauser L."/>
            <person name="Chertkov O."/>
            <person name="Del Rio T.G."/>
            <person name="Nolan M."/>
            <person name="Copeland A."/>
            <person name="Tice H."/>
            <person name="Cheng J.F."/>
            <person name="Lucas S."/>
            <person name="Han C."/>
            <person name="Goodwin L."/>
            <person name="Pitluck S."/>
            <person name="Ivanova N."/>
            <person name="Ovchinikova G."/>
            <person name="Pati A."/>
            <person name="Chen A."/>
            <person name="Palaniappan K."/>
            <person name="Mavromatis K."/>
            <person name="Liolios K."/>
            <person name="Brettin T."/>
            <person name="Fiebig A."/>
            <person name="Rohde M."/>
            <person name="Abt B."/>
            <person name="Goker M."/>
            <person name="Detter J.C."/>
            <person name="Woyke T."/>
            <person name="Bristow J."/>
            <person name="Eisen J.A."/>
            <person name="Markowitz V."/>
            <person name="Hugenholtz P."/>
            <person name="Kyrpides N.C."/>
            <person name="Klenk H.P."/>
            <person name="Lapidus A."/>
        </authorList>
    </citation>
    <scope>NUCLEOTIDE SEQUENCE [LARGE SCALE GENOMIC DNA]</scope>
    <source>
        <strain evidence="2">DSM 44963</strain>
    </source>
</reference>
<gene>
    <name evidence="1" type="ORF">Krac_5795</name>
</gene>
<dbReference type="InParanoid" id="D6TWW2"/>
<accession>D6TWW2</accession>
<dbReference type="STRING" id="485913.Krac_5795"/>
<dbReference type="Proteomes" id="UP000004508">
    <property type="component" value="Unassembled WGS sequence"/>
</dbReference>